<evidence type="ECO:0000313" key="5">
    <source>
        <dbReference type="Proteomes" id="UP000248134"/>
    </source>
</evidence>
<evidence type="ECO:0000313" key="4">
    <source>
        <dbReference type="EMBL" id="PZA12014.1"/>
    </source>
</evidence>
<evidence type="ECO:0000256" key="2">
    <source>
        <dbReference type="SAM" id="Phobius"/>
    </source>
</evidence>
<feature type="transmembrane region" description="Helical" evidence="2">
    <location>
        <begin position="37"/>
        <end position="62"/>
    </location>
</feature>
<dbReference type="AlphaFoldDB" id="A0A323UHF5"/>
<evidence type="ECO:0000259" key="3">
    <source>
        <dbReference type="Pfam" id="PF00188"/>
    </source>
</evidence>
<feature type="region of interest" description="Disordered" evidence="1">
    <location>
        <begin position="179"/>
        <end position="229"/>
    </location>
</feature>
<keyword evidence="2" id="KW-0472">Membrane</keyword>
<sequence>MTLSVIARSTRIGAPRRPSTGSATKQSSPVLRVLDCFASLAMTLILAATFFVSVSAMPALAAGPADLISQFRASNGQGKVVMDATLNAIAQRQAAAMASKDVLSHEAGGSFTSRVAPAKASRAAENIAYGYPDFPNTLKQWINSPGHRANLLLKGASKIGVASVRSSASGRTYWAMVIAGGDERPKPGPKSAPKSKSKSKQPGKPSAKLAATSKTAAQPPATWSRVLPKPPAARDCTVRLLGLCM</sequence>
<reference evidence="4 5" key="1">
    <citation type="submission" date="2018-06" db="EMBL/GenBank/DDBJ databases">
        <title>Draft Whole-Genome Sequence of the purple photosynthetic bacterium Rhodospeudomonas palustris XCP.</title>
        <authorList>
            <person name="Rayyan A."/>
            <person name="Meyer T.E."/>
            <person name="Kyndt J.A."/>
        </authorList>
    </citation>
    <scope>NUCLEOTIDE SEQUENCE [LARGE SCALE GENOMIC DNA]</scope>
    <source>
        <strain evidence="4 5">XCP</strain>
    </source>
</reference>
<dbReference type="Gene3D" id="3.40.33.10">
    <property type="entry name" value="CAP"/>
    <property type="match status" value="1"/>
</dbReference>
<dbReference type="SUPFAM" id="SSF55797">
    <property type="entry name" value="PR-1-like"/>
    <property type="match status" value="1"/>
</dbReference>
<protein>
    <submittedName>
        <fullName evidence="4">CAP domain-containing protein</fullName>
    </submittedName>
</protein>
<dbReference type="InterPro" id="IPR035940">
    <property type="entry name" value="CAP_sf"/>
</dbReference>
<dbReference type="CDD" id="cd05379">
    <property type="entry name" value="CAP_bacterial"/>
    <property type="match status" value="1"/>
</dbReference>
<dbReference type="Proteomes" id="UP000248134">
    <property type="component" value="Unassembled WGS sequence"/>
</dbReference>
<dbReference type="Pfam" id="PF00188">
    <property type="entry name" value="CAP"/>
    <property type="match status" value="1"/>
</dbReference>
<keyword evidence="2" id="KW-0812">Transmembrane</keyword>
<dbReference type="OrthoDB" id="9811255at2"/>
<proteinExistence type="predicted"/>
<dbReference type="EMBL" id="QKQS01000013">
    <property type="protein sequence ID" value="PZA12014.1"/>
    <property type="molecule type" value="Genomic_DNA"/>
</dbReference>
<accession>A0A323UHF5</accession>
<keyword evidence="2" id="KW-1133">Transmembrane helix</keyword>
<organism evidence="4 5">
    <name type="scientific">Rhodopseudomonas palustris</name>
    <dbReference type="NCBI Taxonomy" id="1076"/>
    <lineage>
        <taxon>Bacteria</taxon>
        <taxon>Pseudomonadati</taxon>
        <taxon>Pseudomonadota</taxon>
        <taxon>Alphaproteobacteria</taxon>
        <taxon>Hyphomicrobiales</taxon>
        <taxon>Nitrobacteraceae</taxon>
        <taxon>Rhodopseudomonas</taxon>
    </lineage>
</organism>
<dbReference type="PANTHER" id="PTHR31157">
    <property type="entry name" value="SCP DOMAIN-CONTAINING PROTEIN"/>
    <property type="match status" value="1"/>
</dbReference>
<evidence type="ECO:0000256" key="1">
    <source>
        <dbReference type="SAM" id="MobiDB-lite"/>
    </source>
</evidence>
<gene>
    <name evidence="4" type="ORF">DNX69_08280</name>
</gene>
<dbReference type="PANTHER" id="PTHR31157:SF1">
    <property type="entry name" value="SCP DOMAIN-CONTAINING PROTEIN"/>
    <property type="match status" value="1"/>
</dbReference>
<feature type="domain" description="SCP" evidence="3">
    <location>
        <begin position="66"/>
        <end position="176"/>
    </location>
</feature>
<dbReference type="InterPro" id="IPR014044">
    <property type="entry name" value="CAP_dom"/>
</dbReference>
<name>A0A323UHF5_RHOPL</name>
<comment type="caution">
    <text evidence="4">The sequence shown here is derived from an EMBL/GenBank/DDBJ whole genome shotgun (WGS) entry which is preliminary data.</text>
</comment>
<feature type="compositionally biased region" description="Low complexity" evidence="1">
    <location>
        <begin position="202"/>
        <end position="217"/>
    </location>
</feature>